<dbReference type="Gene3D" id="3.40.532.10">
    <property type="entry name" value="Peptidase C12, ubiquitin carboxyl-terminal hydrolase"/>
    <property type="match status" value="1"/>
</dbReference>
<protein>
    <recommendedName>
        <fullName evidence="8">Ubiquitin carboxyl-terminal hydrolase</fullName>
        <ecNumber evidence="8">3.4.19.12</ecNumber>
    </recommendedName>
</protein>
<dbReference type="InterPro" id="IPR057254">
    <property type="entry name" value="UCH_AS"/>
</dbReference>
<name>A0ABQ8KNJ8_9APHY</name>
<evidence type="ECO:0000259" key="9">
    <source>
        <dbReference type="PROSITE" id="PS52048"/>
    </source>
</evidence>
<keyword evidence="5 7" id="KW-0378">Hydrolase</keyword>
<dbReference type="InterPro" id="IPR001578">
    <property type="entry name" value="Peptidase_C12_UCH"/>
</dbReference>
<dbReference type="InterPro" id="IPR038765">
    <property type="entry name" value="Papain-like_cys_pep_sf"/>
</dbReference>
<dbReference type="PRINTS" id="PR00707">
    <property type="entry name" value="UBCTHYDRLASE"/>
</dbReference>
<feature type="active site" description="Proton donor" evidence="7">
    <location>
        <position position="171"/>
    </location>
</feature>
<keyword evidence="11" id="KW-1185">Reference proteome</keyword>
<evidence type="ECO:0000256" key="8">
    <source>
        <dbReference type="RuleBase" id="RU361215"/>
    </source>
</evidence>
<proteinExistence type="inferred from homology"/>
<evidence type="ECO:0000256" key="3">
    <source>
        <dbReference type="ARBA" id="ARBA00022670"/>
    </source>
</evidence>
<dbReference type="GeneID" id="72003697"/>
<evidence type="ECO:0000256" key="2">
    <source>
        <dbReference type="ARBA" id="ARBA00009326"/>
    </source>
</evidence>
<dbReference type="Pfam" id="PF01088">
    <property type="entry name" value="Peptidase_C12"/>
    <property type="match status" value="1"/>
</dbReference>
<feature type="site" description="Transition state stabilizer" evidence="7">
    <location>
        <position position="93"/>
    </location>
</feature>
<keyword evidence="3 7" id="KW-0645">Protease</keyword>
<feature type="site" description="Important for enzyme activity" evidence="7">
    <location>
        <position position="198"/>
    </location>
</feature>
<evidence type="ECO:0000256" key="1">
    <source>
        <dbReference type="ARBA" id="ARBA00000707"/>
    </source>
</evidence>
<gene>
    <name evidence="10" type="ORF">C8Q71DRAFT_744768</name>
</gene>
<evidence type="ECO:0000256" key="7">
    <source>
        <dbReference type="PROSITE-ProRule" id="PRU01393"/>
    </source>
</evidence>
<feature type="domain" description="UCH catalytic" evidence="9">
    <location>
        <begin position="7"/>
        <end position="241"/>
    </location>
</feature>
<feature type="active site" description="Nucleophile" evidence="7">
    <location>
        <position position="99"/>
    </location>
</feature>
<keyword evidence="6 7" id="KW-0788">Thiol protease</keyword>
<evidence type="ECO:0000313" key="10">
    <source>
        <dbReference type="EMBL" id="KAH9839906.1"/>
    </source>
</evidence>
<dbReference type="Proteomes" id="UP000814176">
    <property type="component" value="Unassembled WGS sequence"/>
</dbReference>
<comment type="caution">
    <text evidence="10">The sequence shown here is derived from an EMBL/GenBank/DDBJ whole genome shotgun (WGS) entry which is preliminary data.</text>
</comment>
<evidence type="ECO:0000313" key="11">
    <source>
        <dbReference type="Proteomes" id="UP000814176"/>
    </source>
</evidence>
<comment type="catalytic activity">
    <reaction evidence="1 7 8">
        <text>Thiol-dependent hydrolysis of ester, thioester, amide, peptide and isopeptide bonds formed by the C-terminal Gly of ubiquitin (a 76-residue protein attached to proteins as an intracellular targeting signal).</text>
        <dbReference type="EC" id="3.4.19.12"/>
    </reaction>
</comment>
<evidence type="ECO:0000256" key="4">
    <source>
        <dbReference type="ARBA" id="ARBA00022786"/>
    </source>
</evidence>
<accession>A0ABQ8KNJ8</accession>
<dbReference type="EC" id="3.4.19.12" evidence="8"/>
<dbReference type="RefSeq" id="XP_047781556.1">
    <property type="nucleotide sequence ID" value="XM_047922965.1"/>
</dbReference>
<keyword evidence="4 7" id="KW-0833">Ubl conjugation pathway</keyword>
<dbReference type="PANTHER" id="PTHR10589:SF17">
    <property type="entry name" value="UBIQUITIN CARBOXYL-TERMINAL HYDROLASE"/>
    <property type="match status" value="1"/>
</dbReference>
<dbReference type="SUPFAM" id="SSF54001">
    <property type="entry name" value="Cysteine proteinases"/>
    <property type="match status" value="1"/>
</dbReference>
<dbReference type="PROSITE" id="PS52048">
    <property type="entry name" value="UCH_DOMAIN"/>
    <property type="match status" value="1"/>
</dbReference>
<comment type="similarity">
    <text evidence="2 7 8">Belongs to the peptidase C12 family.</text>
</comment>
<dbReference type="CDD" id="cd09616">
    <property type="entry name" value="Peptidase_C12_UCH_L1_L3"/>
    <property type="match status" value="1"/>
</dbReference>
<dbReference type="InterPro" id="IPR036959">
    <property type="entry name" value="Peptidase_C12_UCH_sf"/>
</dbReference>
<dbReference type="PROSITE" id="PS00140">
    <property type="entry name" value="UCH_1"/>
    <property type="match status" value="1"/>
</dbReference>
<organism evidence="10 11">
    <name type="scientific">Rhodofomes roseus</name>
    <dbReference type="NCBI Taxonomy" id="34475"/>
    <lineage>
        <taxon>Eukaryota</taxon>
        <taxon>Fungi</taxon>
        <taxon>Dikarya</taxon>
        <taxon>Basidiomycota</taxon>
        <taxon>Agaricomycotina</taxon>
        <taxon>Agaricomycetes</taxon>
        <taxon>Polyporales</taxon>
        <taxon>Rhodofomes</taxon>
    </lineage>
</organism>
<reference evidence="10 11" key="1">
    <citation type="journal article" date="2021" name="Environ. Microbiol.">
        <title>Gene family expansions and transcriptome signatures uncover fungal adaptations to wood decay.</title>
        <authorList>
            <person name="Hage H."/>
            <person name="Miyauchi S."/>
            <person name="Viragh M."/>
            <person name="Drula E."/>
            <person name="Min B."/>
            <person name="Chaduli D."/>
            <person name="Navarro D."/>
            <person name="Favel A."/>
            <person name="Norest M."/>
            <person name="Lesage-Meessen L."/>
            <person name="Balint B."/>
            <person name="Merenyi Z."/>
            <person name="de Eugenio L."/>
            <person name="Morin E."/>
            <person name="Martinez A.T."/>
            <person name="Baldrian P."/>
            <person name="Stursova M."/>
            <person name="Martinez M.J."/>
            <person name="Novotny C."/>
            <person name="Magnuson J.K."/>
            <person name="Spatafora J.W."/>
            <person name="Maurice S."/>
            <person name="Pangilinan J."/>
            <person name="Andreopoulos W."/>
            <person name="LaButti K."/>
            <person name="Hundley H."/>
            <person name="Na H."/>
            <person name="Kuo A."/>
            <person name="Barry K."/>
            <person name="Lipzen A."/>
            <person name="Henrissat B."/>
            <person name="Riley R."/>
            <person name="Ahrendt S."/>
            <person name="Nagy L.G."/>
            <person name="Grigoriev I.V."/>
            <person name="Martin F."/>
            <person name="Rosso M.N."/>
        </authorList>
    </citation>
    <scope>NUCLEOTIDE SEQUENCE [LARGE SCALE GENOMIC DNA]</scope>
    <source>
        <strain evidence="10 11">CIRM-BRFM 1785</strain>
    </source>
</reference>
<dbReference type="EMBL" id="JADCUA010000005">
    <property type="protein sequence ID" value="KAH9839906.1"/>
    <property type="molecule type" value="Genomic_DNA"/>
</dbReference>
<sequence>MAATPSRWIPLESNPDVLNQWASKAGLVTSQAEFVDVYGLDVDLLAMVPKPVKAVILLFPIAQTIENRRKVEDERVKNQGQHPVDPTVFYIKQTIGNACGTIGLLHALANADVTLAPESPLEKFIDECKEMTPEERAKALETTPLFANIHAEAASSGQTTATEADMHTDLHFTCFVQAPDPPRTDVGSSEPRRLLELDGRRVGPIDRGASTNLLEDVAKYVKDTYVAYTTSMQFSMMALVTPQD</sequence>
<evidence type="ECO:0000256" key="6">
    <source>
        <dbReference type="ARBA" id="ARBA00022807"/>
    </source>
</evidence>
<evidence type="ECO:0000256" key="5">
    <source>
        <dbReference type="ARBA" id="ARBA00022801"/>
    </source>
</evidence>
<dbReference type="PANTHER" id="PTHR10589">
    <property type="entry name" value="UBIQUITIN CARBOXYL-TERMINAL HYDROLASE"/>
    <property type="match status" value="1"/>
</dbReference>